<dbReference type="Pfam" id="PF13715">
    <property type="entry name" value="CarbopepD_reg_2"/>
    <property type="match status" value="1"/>
</dbReference>
<proteinExistence type="predicted"/>
<reference evidence="10 11" key="1">
    <citation type="submission" date="2016-10" db="EMBL/GenBank/DDBJ databases">
        <authorList>
            <person name="de Groot N.N."/>
        </authorList>
    </citation>
    <scope>NUCLEOTIDE SEQUENCE [LARGE SCALE GENOMIC DNA]</scope>
    <source>
        <strain evidence="10 11">DSM 18684</strain>
    </source>
</reference>
<feature type="domain" description="Outer membrane protein beta-barrel" evidence="9">
    <location>
        <begin position="370"/>
        <end position="772"/>
    </location>
</feature>
<dbReference type="InterPro" id="IPR037066">
    <property type="entry name" value="Plug_dom_sf"/>
</dbReference>
<evidence type="ECO:0000256" key="3">
    <source>
        <dbReference type="ARBA" id="ARBA00022452"/>
    </source>
</evidence>
<dbReference type="GO" id="GO:0015344">
    <property type="term" value="F:siderophore uptake transmembrane transporter activity"/>
    <property type="evidence" value="ECO:0007669"/>
    <property type="project" value="TreeGrafter"/>
</dbReference>
<keyword evidence="5" id="KW-0732">Signal</keyword>
<gene>
    <name evidence="10" type="ORF">SAMN04489864_104244</name>
</gene>
<evidence type="ECO:0000256" key="4">
    <source>
        <dbReference type="ARBA" id="ARBA00022692"/>
    </source>
</evidence>
<dbReference type="Gene3D" id="2.60.40.1120">
    <property type="entry name" value="Carboxypeptidase-like, regulatory domain"/>
    <property type="match status" value="1"/>
</dbReference>
<dbReference type="Pfam" id="PF14905">
    <property type="entry name" value="OMP_b-brl_3"/>
    <property type="match status" value="1"/>
</dbReference>
<protein>
    <submittedName>
        <fullName evidence="10">Outer membrane receptor proteins, mostly Fe transport</fullName>
    </submittedName>
</protein>
<dbReference type="AlphaFoldDB" id="A0A1I2WRL9"/>
<dbReference type="Gene3D" id="2.40.170.20">
    <property type="entry name" value="TonB-dependent receptor, beta-barrel domain"/>
    <property type="match status" value="1"/>
</dbReference>
<dbReference type="InterPro" id="IPR039426">
    <property type="entry name" value="TonB-dep_rcpt-like"/>
</dbReference>
<dbReference type="InterPro" id="IPR012910">
    <property type="entry name" value="Plug_dom"/>
</dbReference>
<evidence type="ECO:0000313" key="10">
    <source>
        <dbReference type="EMBL" id="SFH04028.1"/>
    </source>
</evidence>
<dbReference type="SUPFAM" id="SSF56935">
    <property type="entry name" value="Porins"/>
    <property type="match status" value="1"/>
</dbReference>
<dbReference type="OrthoDB" id="8764943at2"/>
<evidence type="ECO:0000313" key="11">
    <source>
        <dbReference type="Proteomes" id="UP000199666"/>
    </source>
</evidence>
<keyword evidence="3" id="KW-1134">Transmembrane beta strand</keyword>
<dbReference type="GO" id="GO:0044718">
    <property type="term" value="P:siderophore transmembrane transport"/>
    <property type="evidence" value="ECO:0007669"/>
    <property type="project" value="TreeGrafter"/>
</dbReference>
<evidence type="ECO:0000256" key="7">
    <source>
        <dbReference type="ARBA" id="ARBA00023237"/>
    </source>
</evidence>
<dbReference type="SUPFAM" id="SSF49464">
    <property type="entry name" value="Carboxypeptidase regulatory domain-like"/>
    <property type="match status" value="1"/>
</dbReference>
<accession>A0A1I2WRL9</accession>
<evidence type="ECO:0000259" key="9">
    <source>
        <dbReference type="Pfam" id="PF14905"/>
    </source>
</evidence>
<evidence type="ECO:0000256" key="2">
    <source>
        <dbReference type="ARBA" id="ARBA00022448"/>
    </source>
</evidence>
<name>A0A1I2WRL9_9SPHI</name>
<keyword evidence="6" id="KW-0472">Membrane</keyword>
<dbReference type="GO" id="GO:0009279">
    <property type="term" value="C:cell outer membrane"/>
    <property type="evidence" value="ECO:0007669"/>
    <property type="project" value="UniProtKB-SubCell"/>
</dbReference>
<keyword evidence="4" id="KW-0812">Transmembrane</keyword>
<sequence>MKTTLLTLAILILSTLLFAQRAQLLGMVQEHPGNSPLPSVTVTLKDASAKLIAAAITNDQGIYQLDGIPTGSFVLTYSFTGFETFTKAIEITSSKSINLNAVALKPDARLLSEVTVIGERAALSLKPGKKVFEVGKDIVGQAGSITDLLNVVPSVSVSPGGGISLRGNSSVLVLIDGRRSGLTQSNALEQIPADRVERVEIISNPSSKYDASGSAGIINIILKKDKKSGFSGQLRAVAGSPNDTRLNSSLNYKSDNLDLFATYGIRKTDYVGLYRLQQRFNPLEAGELNRRQDEQRHDDGKLLYFGIDYQVNAKNTVTAAFLRNATDDHDKTQLRYLYSNKDGAIDSSLNRNGESWEQRNYNQVEFNYTRNFNTSGKKLTVDMQYDFWNSNKDWNLSTERNLPTNILLPIVRTGARGATKDLIVQTDLTLPIDSNAGFAFGLKMDNRSVRSHFIAEQEQGGLWDIIDQIDNRLIYKELIGTAYIEFSSKSGRLSYQAGLRNELTQIGIEESGGEYASTKNYNRLFPTLSLNYNFSKGVTLQGSYSKRINRPSLNLIYPFNELTDLTTRFMGNPDLNPSYADVFELSFLQNWNSFTFNPSVYFQNNRDVIKEYTYRNSDNLFITLPVNIDHETRQGIELLLQYKPVKWLQMATEINAYRYSQRGIYHGQDFTYTDNTITGRMNTQVKLKNKLAFQAIYNFIGVNATAQTRNTAIHSIDVGASKTFLKDRITLLFDASNIFELRKFESRTIGADYVIRQSNIPNATRYRMTLIYKLNLKNNQSVRQAKSGNRG</sequence>
<feature type="domain" description="TonB-dependent receptor plug" evidence="8">
    <location>
        <begin position="141"/>
        <end position="217"/>
    </location>
</feature>
<dbReference type="Pfam" id="PF07715">
    <property type="entry name" value="Plug"/>
    <property type="match status" value="1"/>
</dbReference>
<dbReference type="InterPro" id="IPR008969">
    <property type="entry name" value="CarboxyPept-like_regulatory"/>
</dbReference>
<dbReference type="Proteomes" id="UP000199666">
    <property type="component" value="Unassembled WGS sequence"/>
</dbReference>
<keyword evidence="10" id="KW-0675">Receptor</keyword>
<keyword evidence="2" id="KW-0813">Transport</keyword>
<comment type="subcellular location">
    <subcellularLocation>
        <location evidence="1">Cell outer membrane</location>
        <topology evidence="1">Multi-pass membrane protein</topology>
    </subcellularLocation>
</comment>
<dbReference type="Gene3D" id="2.170.130.10">
    <property type="entry name" value="TonB-dependent receptor, plug domain"/>
    <property type="match status" value="1"/>
</dbReference>
<dbReference type="PANTHER" id="PTHR30069:SF29">
    <property type="entry name" value="HEMOGLOBIN AND HEMOGLOBIN-HAPTOGLOBIN-BINDING PROTEIN 1-RELATED"/>
    <property type="match status" value="1"/>
</dbReference>
<dbReference type="RefSeq" id="WP_090993185.1">
    <property type="nucleotide sequence ID" value="NZ_FOPP01000004.1"/>
</dbReference>
<dbReference type="EMBL" id="FOPP01000004">
    <property type="protein sequence ID" value="SFH04028.1"/>
    <property type="molecule type" value="Genomic_DNA"/>
</dbReference>
<dbReference type="STRING" id="414048.SAMN04489864_104244"/>
<evidence type="ECO:0000256" key="1">
    <source>
        <dbReference type="ARBA" id="ARBA00004571"/>
    </source>
</evidence>
<keyword evidence="11" id="KW-1185">Reference proteome</keyword>
<evidence type="ECO:0000259" key="8">
    <source>
        <dbReference type="Pfam" id="PF07715"/>
    </source>
</evidence>
<dbReference type="InterPro" id="IPR036942">
    <property type="entry name" value="Beta-barrel_TonB_sf"/>
</dbReference>
<dbReference type="PANTHER" id="PTHR30069">
    <property type="entry name" value="TONB-DEPENDENT OUTER MEMBRANE RECEPTOR"/>
    <property type="match status" value="1"/>
</dbReference>
<dbReference type="InterPro" id="IPR041700">
    <property type="entry name" value="OMP_b-brl_3"/>
</dbReference>
<organism evidence="10 11">
    <name type="scientific">Pedobacter insulae</name>
    <dbReference type="NCBI Taxonomy" id="414048"/>
    <lineage>
        <taxon>Bacteria</taxon>
        <taxon>Pseudomonadati</taxon>
        <taxon>Bacteroidota</taxon>
        <taxon>Sphingobacteriia</taxon>
        <taxon>Sphingobacteriales</taxon>
        <taxon>Sphingobacteriaceae</taxon>
        <taxon>Pedobacter</taxon>
    </lineage>
</organism>
<evidence type="ECO:0000256" key="6">
    <source>
        <dbReference type="ARBA" id="ARBA00023136"/>
    </source>
</evidence>
<evidence type="ECO:0000256" key="5">
    <source>
        <dbReference type="ARBA" id="ARBA00022729"/>
    </source>
</evidence>
<keyword evidence="7" id="KW-0998">Cell outer membrane</keyword>